<gene>
    <name evidence="1" type="ORF">SAMN06265220_102966</name>
</gene>
<evidence type="ECO:0000313" key="1">
    <source>
        <dbReference type="EMBL" id="SMO65833.1"/>
    </source>
</evidence>
<proteinExistence type="predicted"/>
<accession>A0A521D2B6</accession>
<evidence type="ECO:0000313" key="2">
    <source>
        <dbReference type="Proteomes" id="UP000319267"/>
    </source>
</evidence>
<name>A0A521D2B6_9FLAO</name>
<protein>
    <submittedName>
        <fullName evidence="1">Uncharacterized protein</fullName>
    </submittedName>
</protein>
<dbReference type="EMBL" id="FXTQ01000002">
    <property type="protein sequence ID" value="SMO65833.1"/>
    <property type="molecule type" value="Genomic_DNA"/>
</dbReference>
<dbReference type="AlphaFoldDB" id="A0A521D2B6"/>
<organism evidence="1 2">
    <name type="scientific">Flavobacterium nitrogenifigens</name>
    <dbReference type="NCBI Taxonomy" id="1617283"/>
    <lineage>
        <taxon>Bacteria</taxon>
        <taxon>Pseudomonadati</taxon>
        <taxon>Bacteroidota</taxon>
        <taxon>Flavobacteriia</taxon>
        <taxon>Flavobacteriales</taxon>
        <taxon>Flavobacteriaceae</taxon>
        <taxon>Flavobacterium</taxon>
    </lineage>
</organism>
<reference evidence="1 2" key="1">
    <citation type="submission" date="2017-05" db="EMBL/GenBank/DDBJ databases">
        <authorList>
            <person name="Varghese N."/>
            <person name="Submissions S."/>
        </authorList>
    </citation>
    <scope>NUCLEOTIDE SEQUENCE [LARGE SCALE GENOMIC DNA]</scope>
    <source>
        <strain evidence="1 2">DSM 29982</strain>
    </source>
</reference>
<keyword evidence="2" id="KW-1185">Reference proteome</keyword>
<sequence length="67" mass="7955">MQIIAFDKSFSIALQKNLLKMKTVDELRFDLNVKLEKFRRFRIENGHINTTASEEKSKKGFFKKIFS</sequence>
<dbReference type="Proteomes" id="UP000319267">
    <property type="component" value="Unassembled WGS sequence"/>
</dbReference>